<sequence length="617" mass="66513">MSVDTSESVSPTPSETDPPPEPDPGGGAGTLQTRIAALLPFARDDAGRYILSAVLAVLATLCQLGPFYVIYLAVRGVVDGTAGADDFYGYAWAALALVVGQYLFLGLSTSISHRAAFGTLFRLRMRIGERLGRVPLGRVTGKRSGEIQRTLSQDIERLELFLAHAIPDLVAAVVVVLASTVWMLVVDWRMALAAAVCVVAAIALMSRGVARSQPLMGGYMASMGRMNGSIVEMVRGLPIVRTFNRTGETFAETQEAIHAAAKYQADWGRAFLPLFTAFYTVAAATVVTIVPVGLLLWSNDAIDTPELLFFFVIGLGYGTPVVKLLDFSANMSHLTYGVQLINELKDAGELPEADREAELRDSSVEFDDVSFRYDGAERDALSGVSFHAEPGTVTALVGPSGAGKSTVARLICRFFDVDAGSIRVGGTDVRQIPFSQLMRHVSFVFQETFLFDDTVAANLRLARPDATDEELEKACRSARAHEFIAAMPDGYQTRIGQHGARLSGGERQRLAIARTLLKDTEVVVLDEATAFVDPENEVALQDAVDALVADRTVIIVAHRLSTIVGAEQILVVDDGRIVERGHHGELVAADGLYATMWQAFQAAEQVALGDAVHQERP</sequence>
<keyword evidence="3" id="KW-1003">Cell membrane</keyword>
<feature type="transmembrane region" description="Helical" evidence="12">
    <location>
        <begin position="91"/>
        <end position="117"/>
    </location>
</feature>
<dbReference type="GO" id="GO:0140359">
    <property type="term" value="F:ABC-type transporter activity"/>
    <property type="evidence" value="ECO:0007669"/>
    <property type="project" value="InterPro"/>
</dbReference>
<evidence type="ECO:0000259" key="14">
    <source>
        <dbReference type="PROSITE" id="PS50929"/>
    </source>
</evidence>
<dbReference type="PROSITE" id="PS50893">
    <property type="entry name" value="ABC_TRANSPORTER_2"/>
    <property type="match status" value="1"/>
</dbReference>
<evidence type="ECO:0000256" key="1">
    <source>
        <dbReference type="ARBA" id="ARBA00004429"/>
    </source>
</evidence>
<feature type="domain" description="ABC transmembrane type-1" evidence="14">
    <location>
        <begin position="50"/>
        <end position="333"/>
    </location>
</feature>
<evidence type="ECO:0000256" key="9">
    <source>
        <dbReference type="ARBA" id="ARBA00023136"/>
    </source>
</evidence>
<dbReference type="InterPro" id="IPR039421">
    <property type="entry name" value="Type_1_exporter"/>
</dbReference>
<dbReference type="SUPFAM" id="SSF90123">
    <property type="entry name" value="ABC transporter transmembrane region"/>
    <property type="match status" value="1"/>
</dbReference>
<dbReference type="RefSeq" id="WP_163741539.1">
    <property type="nucleotide sequence ID" value="NZ_JAAGOA010000016.1"/>
</dbReference>
<keyword evidence="16" id="KW-1185">Reference proteome</keyword>
<dbReference type="InterPro" id="IPR027417">
    <property type="entry name" value="P-loop_NTPase"/>
</dbReference>
<keyword evidence="4" id="KW-0997">Cell inner membrane</keyword>
<evidence type="ECO:0000256" key="12">
    <source>
        <dbReference type="SAM" id="Phobius"/>
    </source>
</evidence>
<evidence type="ECO:0000256" key="4">
    <source>
        <dbReference type="ARBA" id="ARBA00022519"/>
    </source>
</evidence>
<gene>
    <name evidence="15" type="ORF">G1H10_21395</name>
</gene>
<dbReference type="InterPro" id="IPR011527">
    <property type="entry name" value="ABC1_TM_dom"/>
</dbReference>
<keyword evidence="6" id="KW-0547">Nucleotide-binding</keyword>
<keyword evidence="7 15" id="KW-0067">ATP-binding</keyword>
<dbReference type="InterPro" id="IPR003593">
    <property type="entry name" value="AAA+_ATPase"/>
</dbReference>
<dbReference type="GO" id="GO:0005886">
    <property type="term" value="C:plasma membrane"/>
    <property type="evidence" value="ECO:0007669"/>
    <property type="project" value="UniProtKB-SubCell"/>
</dbReference>
<dbReference type="PROSITE" id="PS50929">
    <property type="entry name" value="ABC_TM1F"/>
    <property type="match status" value="1"/>
</dbReference>
<evidence type="ECO:0000256" key="8">
    <source>
        <dbReference type="ARBA" id="ARBA00022989"/>
    </source>
</evidence>
<feature type="transmembrane region" description="Helical" evidence="12">
    <location>
        <begin position="307"/>
        <end position="325"/>
    </location>
</feature>
<dbReference type="GO" id="GO:0016887">
    <property type="term" value="F:ATP hydrolysis activity"/>
    <property type="evidence" value="ECO:0007669"/>
    <property type="project" value="InterPro"/>
</dbReference>
<evidence type="ECO:0000256" key="7">
    <source>
        <dbReference type="ARBA" id="ARBA00022840"/>
    </source>
</evidence>
<keyword evidence="5 12" id="KW-0812">Transmembrane</keyword>
<evidence type="ECO:0000313" key="15">
    <source>
        <dbReference type="EMBL" id="NEE02724.1"/>
    </source>
</evidence>
<dbReference type="InterPro" id="IPR017871">
    <property type="entry name" value="ABC_transporter-like_CS"/>
</dbReference>
<dbReference type="Proteomes" id="UP000475214">
    <property type="component" value="Unassembled WGS sequence"/>
</dbReference>
<evidence type="ECO:0000256" key="5">
    <source>
        <dbReference type="ARBA" id="ARBA00022692"/>
    </source>
</evidence>
<feature type="transmembrane region" description="Helical" evidence="12">
    <location>
        <begin position="191"/>
        <end position="210"/>
    </location>
</feature>
<keyword evidence="8 12" id="KW-1133">Transmembrane helix</keyword>
<keyword evidence="2" id="KW-0813">Transport</keyword>
<evidence type="ECO:0000256" key="2">
    <source>
        <dbReference type="ARBA" id="ARBA00022448"/>
    </source>
</evidence>
<reference evidence="15 16" key="1">
    <citation type="submission" date="2020-02" db="EMBL/GenBank/DDBJ databases">
        <authorList>
            <person name="Li X.-J."/>
            <person name="Han X.-M."/>
        </authorList>
    </citation>
    <scope>NUCLEOTIDE SEQUENCE [LARGE SCALE GENOMIC DNA]</scope>
    <source>
        <strain evidence="15 16">CCTCC AB 2017055</strain>
    </source>
</reference>
<dbReference type="Gene3D" id="3.40.50.300">
    <property type="entry name" value="P-loop containing nucleotide triphosphate hydrolases"/>
    <property type="match status" value="1"/>
</dbReference>
<organism evidence="15 16">
    <name type="scientific">Phytoactinopolyspora halotolerans</name>
    <dbReference type="NCBI Taxonomy" id="1981512"/>
    <lineage>
        <taxon>Bacteria</taxon>
        <taxon>Bacillati</taxon>
        <taxon>Actinomycetota</taxon>
        <taxon>Actinomycetes</taxon>
        <taxon>Jiangellales</taxon>
        <taxon>Jiangellaceae</taxon>
        <taxon>Phytoactinopolyspora</taxon>
    </lineage>
</organism>
<dbReference type="Gene3D" id="1.20.1560.10">
    <property type="entry name" value="ABC transporter type 1, transmembrane domain"/>
    <property type="match status" value="1"/>
</dbReference>
<dbReference type="SUPFAM" id="SSF52540">
    <property type="entry name" value="P-loop containing nucleoside triphosphate hydrolases"/>
    <property type="match status" value="1"/>
</dbReference>
<evidence type="ECO:0000259" key="13">
    <source>
        <dbReference type="PROSITE" id="PS50893"/>
    </source>
</evidence>
<dbReference type="EMBL" id="JAAGOA010000016">
    <property type="protein sequence ID" value="NEE02724.1"/>
    <property type="molecule type" value="Genomic_DNA"/>
</dbReference>
<comment type="caution">
    <text evidence="15">The sequence shown here is derived from an EMBL/GenBank/DDBJ whole genome shotgun (WGS) entry which is preliminary data.</text>
</comment>
<feature type="transmembrane region" description="Helical" evidence="12">
    <location>
        <begin position="271"/>
        <end position="295"/>
    </location>
</feature>
<feature type="transmembrane region" description="Helical" evidence="12">
    <location>
        <begin position="49"/>
        <end position="71"/>
    </location>
</feature>
<keyword evidence="9 12" id="KW-0472">Membrane</keyword>
<feature type="region of interest" description="Disordered" evidence="11">
    <location>
        <begin position="1"/>
        <end position="29"/>
    </location>
</feature>
<dbReference type="AlphaFoldDB" id="A0A6L9SDN9"/>
<dbReference type="Pfam" id="PF00664">
    <property type="entry name" value="ABC_membrane"/>
    <property type="match status" value="1"/>
</dbReference>
<name>A0A6L9SDN9_9ACTN</name>
<evidence type="ECO:0000256" key="11">
    <source>
        <dbReference type="SAM" id="MobiDB-lite"/>
    </source>
</evidence>
<evidence type="ECO:0000313" key="16">
    <source>
        <dbReference type="Proteomes" id="UP000475214"/>
    </source>
</evidence>
<feature type="transmembrane region" description="Helical" evidence="12">
    <location>
        <begin position="160"/>
        <end position="185"/>
    </location>
</feature>
<dbReference type="GO" id="GO:0005524">
    <property type="term" value="F:ATP binding"/>
    <property type="evidence" value="ECO:0007669"/>
    <property type="project" value="UniProtKB-KW"/>
</dbReference>
<dbReference type="FunFam" id="3.40.50.300:FF:000221">
    <property type="entry name" value="Multidrug ABC transporter ATP-binding protein"/>
    <property type="match status" value="1"/>
</dbReference>
<dbReference type="PROSITE" id="PS00211">
    <property type="entry name" value="ABC_TRANSPORTER_1"/>
    <property type="match status" value="1"/>
</dbReference>
<feature type="compositionally biased region" description="Low complexity" evidence="11">
    <location>
        <begin position="1"/>
        <end position="15"/>
    </location>
</feature>
<dbReference type="SMART" id="SM00382">
    <property type="entry name" value="AAA"/>
    <property type="match status" value="1"/>
</dbReference>
<dbReference type="Pfam" id="PF00005">
    <property type="entry name" value="ABC_tran"/>
    <property type="match status" value="1"/>
</dbReference>
<accession>A0A6L9SDN9</accession>
<comment type="similarity">
    <text evidence="10">Belongs to the ABC transporter superfamily. Siderophore-Fe(3+) uptake transporter (SIUT) (TC 3.A.1.21) family.</text>
</comment>
<evidence type="ECO:0000256" key="6">
    <source>
        <dbReference type="ARBA" id="ARBA00022741"/>
    </source>
</evidence>
<dbReference type="PANTHER" id="PTHR24221">
    <property type="entry name" value="ATP-BINDING CASSETTE SUB-FAMILY B"/>
    <property type="match status" value="1"/>
</dbReference>
<evidence type="ECO:0000256" key="3">
    <source>
        <dbReference type="ARBA" id="ARBA00022475"/>
    </source>
</evidence>
<dbReference type="InterPro" id="IPR036640">
    <property type="entry name" value="ABC1_TM_sf"/>
</dbReference>
<feature type="domain" description="ABC transporter" evidence="13">
    <location>
        <begin position="364"/>
        <end position="599"/>
    </location>
</feature>
<comment type="subcellular location">
    <subcellularLocation>
        <location evidence="1">Cell inner membrane</location>
        <topology evidence="1">Multi-pass membrane protein</topology>
    </subcellularLocation>
</comment>
<proteinExistence type="inferred from homology"/>
<dbReference type="InterPro" id="IPR003439">
    <property type="entry name" value="ABC_transporter-like_ATP-bd"/>
</dbReference>
<dbReference type="PANTHER" id="PTHR24221:SF654">
    <property type="entry name" value="ATP-BINDING CASSETTE SUB-FAMILY B MEMBER 6"/>
    <property type="match status" value="1"/>
</dbReference>
<evidence type="ECO:0000256" key="10">
    <source>
        <dbReference type="ARBA" id="ARBA00023455"/>
    </source>
</evidence>
<protein>
    <submittedName>
        <fullName evidence="15">ABC transporter ATP-binding protein</fullName>
    </submittedName>
</protein>